<proteinExistence type="predicted"/>
<comment type="caution">
    <text evidence="1">The sequence shown here is derived from an EMBL/GenBank/DDBJ whole genome shotgun (WGS) entry which is preliminary data.</text>
</comment>
<protein>
    <submittedName>
        <fullName evidence="1">Uncharacterized protein</fullName>
    </submittedName>
</protein>
<dbReference type="Proteomes" id="UP001177744">
    <property type="component" value="Unassembled WGS sequence"/>
</dbReference>
<accession>A0AA40IBP7</accession>
<sequence length="84" mass="9705">MIRQRPWKLDQIEGEGPHICRIYAKDPGTETRVSPGLSDSEDSVDTFQRKVRTMKEDKATLEARPEIILITETLGFEQRELHPI</sequence>
<keyword evidence="2" id="KW-1185">Reference proteome</keyword>
<evidence type="ECO:0000313" key="2">
    <source>
        <dbReference type="Proteomes" id="UP001177744"/>
    </source>
</evidence>
<evidence type="ECO:0000313" key="1">
    <source>
        <dbReference type="EMBL" id="KAK1346734.1"/>
    </source>
</evidence>
<name>A0AA40IBP7_CNENI</name>
<gene>
    <name evidence="1" type="ORF">QTO34_000594</name>
</gene>
<organism evidence="1 2">
    <name type="scientific">Cnephaeus nilssonii</name>
    <name type="common">Northern bat</name>
    <name type="synonym">Eptesicus nilssonii</name>
    <dbReference type="NCBI Taxonomy" id="3371016"/>
    <lineage>
        <taxon>Eukaryota</taxon>
        <taxon>Metazoa</taxon>
        <taxon>Chordata</taxon>
        <taxon>Craniata</taxon>
        <taxon>Vertebrata</taxon>
        <taxon>Euteleostomi</taxon>
        <taxon>Mammalia</taxon>
        <taxon>Eutheria</taxon>
        <taxon>Laurasiatheria</taxon>
        <taxon>Chiroptera</taxon>
        <taxon>Yangochiroptera</taxon>
        <taxon>Vespertilionidae</taxon>
        <taxon>Cnephaeus</taxon>
    </lineage>
</organism>
<dbReference type="EMBL" id="JAULJE010000001">
    <property type="protein sequence ID" value="KAK1346734.1"/>
    <property type="molecule type" value="Genomic_DNA"/>
</dbReference>
<reference evidence="1" key="1">
    <citation type="submission" date="2023-06" db="EMBL/GenBank/DDBJ databases">
        <title>Reference genome for the Northern bat (Eptesicus nilssonii), a most northern bat species.</title>
        <authorList>
            <person name="Laine V.N."/>
            <person name="Pulliainen A.T."/>
            <person name="Lilley T.M."/>
        </authorList>
    </citation>
    <scope>NUCLEOTIDE SEQUENCE</scope>
    <source>
        <strain evidence="1">BLF_Eptnil</strain>
        <tissue evidence="1">Kidney</tissue>
    </source>
</reference>
<dbReference type="AlphaFoldDB" id="A0AA40IBP7"/>